<name>A0A1G7DL28_9FLAO</name>
<reference evidence="3 4" key="1">
    <citation type="submission" date="2016-10" db="EMBL/GenBank/DDBJ databases">
        <authorList>
            <person name="de Groot N.N."/>
        </authorList>
    </citation>
    <scope>NUCLEOTIDE SEQUENCE [LARGE SCALE GENOMIC DNA]</scope>
    <source>
        <strain evidence="3 4">DSM 24015</strain>
    </source>
</reference>
<accession>A0A1G7DL28</accession>
<dbReference type="RefSeq" id="WP_092736958.1">
    <property type="nucleotide sequence ID" value="NZ_FNAS01000011.1"/>
</dbReference>
<evidence type="ECO:0000256" key="1">
    <source>
        <dbReference type="SAM" id="MobiDB-lite"/>
    </source>
</evidence>
<sequence length="72" mass="7832">MKKLAPTLMLVLGLGFAGAQIHQTTPAKKGSKTVKKAEKKSKSHSSAMVLAEHGRLKKDGTPDMRYKANKKK</sequence>
<evidence type="ECO:0000256" key="2">
    <source>
        <dbReference type="SAM" id="SignalP"/>
    </source>
</evidence>
<feature type="region of interest" description="Disordered" evidence="1">
    <location>
        <begin position="23"/>
        <end position="72"/>
    </location>
</feature>
<proteinExistence type="predicted"/>
<gene>
    <name evidence="3" type="ORF">SAMN05421544_11162</name>
</gene>
<evidence type="ECO:0000313" key="4">
    <source>
        <dbReference type="Proteomes" id="UP000198517"/>
    </source>
</evidence>
<feature type="compositionally biased region" description="Basic residues" evidence="1">
    <location>
        <begin position="29"/>
        <end position="43"/>
    </location>
</feature>
<dbReference type="Proteomes" id="UP000198517">
    <property type="component" value="Unassembled WGS sequence"/>
</dbReference>
<evidence type="ECO:0000313" key="3">
    <source>
        <dbReference type="EMBL" id="SDE52193.1"/>
    </source>
</evidence>
<feature type="chain" id="PRO_5011568744" evidence="2">
    <location>
        <begin position="20"/>
        <end position="72"/>
    </location>
</feature>
<feature type="signal peptide" evidence="2">
    <location>
        <begin position="1"/>
        <end position="19"/>
    </location>
</feature>
<dbReference type="AlphaFoldDB" id="A0A1G7DL28"/>
<dbReference type="EMBL" id="FNAS01000011">
    <property type="protein sequence ID" value="SDE52193.1"/>
    <property type="molecule type" value="Genomic_DNA"/>
</dbReference>
<organism evidence="3 4">
    <name type="scientific">Riemerella columbipharyngis</name>
    <dbReference type="NCBI Taxonomy" id="1071918"/>
    <lineage>
        <taxon>Bacteria</taxon>
        <taxon>Pseudomonadati</taxon>
        <taxon>Bacteroidota</taxon>
        <taxon>Flavobacteriia</taxon>
        <taxon>Flavobacteriales</taxon>
        <taxon>Weeksellaceae</taxon>
        <taxon>Riemerella</taxon>
    </lineage>
</organism>
<feature type="compositionally biased region" description="Basic and acidic residues" evidence="1">
    <location>
        <begin position="52"/>
        <end position="66"/>
    </location>
</feature>
<protein>
    <submittedName>
        <fullName evidence="3">Uncharacterized protein</fullName>
    </submittedName>
</protein>
<keyword evidence="2" id="KW-0732">Signal</keyword>
<keyword evidence="4" id="KW-1185">Reference proteome</keyword>